<dbReference type="EMBL" id="LXJU01000017">
    <property type="protein sequence ID" value="OGE50342.1"/>
    <property type="molecule type" value="Genomic_DNA"/>
</dbReference>
<evidence type="ECO:0000313" key="10">
    <source>
        <dbReference type="Proteomes" id="UP000177622"/>
    </source>
</evidence>
<dbReference type="InterPro" id="IPR006103">
    <property type="entry name" value="Glyco_hydro_2_cat"/>
</dbReference>
<keyword evidence="3" id="KW-0326">Glycosidase</keyword>
<keyword evidence="2" id="KW-0378">Hydrolase</keyword>
<dbReference type="InterPro" id="IPR013783">
    <property type="entry name" value="Ig-like_fold"/>
</dbReference>
<dbReference type="Pfam" id="PF16355">
    <property type="entry name" value="DUF4982"/>
    <property type="match status" value="1"/>
</dbReference>
<name>A0A1F5LAW5_PENAI</name>
<dbReference type="Gene3D" id="3.20.20.80">
    <property type="entry name" value="Glycosidases"/>
    <property type="match status" value="1"/>
</dbReference>
<feature type="domain" description="Glycoside hydrolase family 2 immunoglobulin-like beta-sandwich" evidence="4">
    <location>
        <begin position="232"/>
        <end position="343"/>
    </location>
</feature>
<dbReference type="InterPro" id="IPR040605">
    <property type="entry name" value="Glyco_hydro2_dom5"/>
</dbReference>
<dbReference type="Proteomes" id="UP000177622">
    <property type="component" value="Unassembled WGS sequence"/>
</dbReference>
<dbReference type="InterPro" id="IPR054593">
    <property type="entry name" value="Beta-mannosidase-like_N2"/>
</dbReference>
<feature type="domain" description="Glycoside hydrolase family 2" evidence="7">
    <location>
        <begin position="742"/>
        <end position="843"/>
    </location>
</feature>
<evidence type="ECO:0000259" key="6">
    <source>
        <dbReference type="Pfam" id="PF16355"/>
    </source>
</evidence>
<organism evidence="9 10">
    <name type="scientific">Penicillium arizonense</name>
    <dbReference type="NCBI Taxonomy" id="1835702"/>
    <lineage>
        <taxon>Eukaryota</taxon>
        <taxon>Fungi</taxon>
        <taxon>Dikarya</taxon>
        <taxon>Ascomycota</taxon>
        <taxon>Pezizomycotina</taxon>
        <taxon>Eurotiomycetes</taxon>
        <taxon>Eurotiomycetidae</taxon>
        <taxon>Eurotiales</taxon>
        <taxon>Aspergillaceae</taxon>
        <taxon>Penicillium</taxon>
    </lineage>
</organism>
<feature type="domain" description="Glycoside hydrolase family 2 catalytic" evidence="5">
    <location>
        <begin position="425"/>
        <end position="493"/>
    </location>
</feature>
<dbReference type="PANTHER" id="PTHR42732">
    <property type="entry name" value="BETA-GALACTOSIDASE"/>
    <property type="match status" value="1"/>
</dbReference>
<dbReference type="InterPro" id="IPR017853">
    <property type="entry name" value="GH"/>
</dbReference>
<feature type="domain" description="Beta-mannosidase-like galactose-binding" evidence="8">
    <location>
        <begin position="133"/>
        <end position="205"/>
    </location>
</feature>
<comment type="similarity">
    <text evidence="1">Belongs to the glycosyl hydrolase 2 family.</text>
</comment>
<dbReference type="SUPFAM" id="SSF51445">
    <property type="entry name" value="(Trans)glycosidases"/>
    <property type="match status" value="1"/>
</dbReference>
<evidence type="ECO:0000256" key="3">
    <source>
        <dbReference type="ARBA" id="ARBA00023295"/>
    </source>
</evidence>
<evidence type="ECO:0000259" key="4">
    <source>
        <dbReference type="Pfam" id="PF00703"/>
    </source>
</evidence>
<dbReference type="SUPFAM" id="SSF49785">
    <property type="entry name" value="Galactose-binding domain-like"/>
    <property type="match status" value="1"/>
</dbReference>
<dbReference type="STRING" id="1835702.A0A1F5LAW5"/>
<dbReference type="RefSeq" id="XP_022485790.1">
    <property type="nucleotide sequence ID" value="XM_022634253.1"/>
</dbReference>
<evidence type="ECO:0000256" key="2">
    <source>
        <dbReference type="ARBA" id="ARBA00022801"/>
    </source>
</evidence>
<dbReference type="InterPro" id="IPR036156">
    <property type="entry name" value="Beta-gal/glucu_dom_sf"/>
</dbReference>
<dbReference type="Pfam" id="PF18565">
    <property type="entry name" value="Glyco_hydro2_C5"/>
    <property type="match status" value="1"/>
</dbReference>
<evidence type="ECO:0000259" key="5">
    <source>
        <dbReference type="Pfam" id="PF02836"/>
    </source>
</evidence>
<dbReference type="Pfam" id="PF22666">
    <property type="entry name" value="Glyco_hydro_2_N2"/>
    <property type="match status" value="1"/>
</dbReference>
<dbReference type="InterPro" id="IPR008979">
    <property type="entry name" value="Galactose-bd-like_sf"/>
</dbReference>
<evidence type="ECO:0000259" key="8">
    <source>
        <dbReference type="Pfam" id="PF22666"/>
    </source>
</evidence>
<evidence type="ECO:0000313" key="9">
    <source>
        <dbReference type="EMBL" id="OGE50342.1"/>
    </source>
</evidence>
<comment type="caution">
    <text evidence="9">The sequence shown here is derived from an EMBL/GenBank/DDBJ whole genome shotgun (WGS) entry which is preliminary data.</text>
</comment>
<protein>
    <recommendedName>
        <fullName evidence="11">Beta-galactosidase</fullName>
    </recommendedName>
</protein>
<evidence type="ECO:0008006" key="11">
    <source>
        <dbReference type="Google" id="ProtNLM"/>
    </source>
</evidence>
<gene>
    <name evidence="9" type="ORF">PENARI_c017G01765</name>
</gene>
<dbReference type="InterPro" id="IPR051913">
    <property type="entry name" value="GH2_Domain-Containing"/>
</dbReference>
<dbReference type="UniPathway" id="UPA00280"/>
<dbReference type="Pfam" id="PF00703">
    <property type="entry name" value="Glyco_hydro_2"/>
    <property type="match status" value="1"/>
</dbReference>
<dbReference type="Gene3D" id="2.60.120.260">
    <property type="entry name" value="Galactose-binding domain-like"/>
    <property type="match status" value="1"/>
</dbReference>
<dbReference type="GeneID" id="34578987"/>
<dbReference type="InterPro" id="IPR006102">
    <property type="entry name" value="Ig-like_GH2"/>
</dbReference>
<evidence type="ECO:0000259" key="7">
    <source>
        <dbReference type="Pfam" id="PF18565"/>
    </source>
</evidence>
<dbReference type="GO" id="GO:0004553">
    <property type="term" value="F:hydrolase activity, hydrolyzing O-glycosyl compounds"/>
    <property type="evidence" value="ECO:0007669"/>
    <property type="project" value="InterPro"/>
</dbReference>
<feature type="domain" description="DUF4982" evidence="6">
    <location>
        <begin position="670"/>
        <end position="729"/>
    </location>
</feature>
<dbReference type="Gene3D" id="2.60.40.10">
    <property type="entry name" value="Immunoglobulins"/>
    <property type="match status" value="3"/>
</dbReference>
<dbReference type="Pfam" id="PF02836">
    <property type="entry name" value="Glyco_hydro_2_C"/>
    <property type="match status" value="1"/>
</dbReference>
<dbReference type="PANTHER" id="PTHR42732:SF1">
    <property type="entry name" value="BETA-MANNOSIDASE"/>
    <property type="match status" value="1"/>
</dbReference>
<sequence length="884" mass="98140">MSRDQIQTLQLPVLNMELTEPRTRTLFDEGWKFNLGSDVAPPRRLVGKAGTANGWSDLSEEELMAYNGERSRIEKMGPSFQAVQLRPHDNDASWTDIKLPHDWRIEQLPSPSQQYASDYPKIWQGFWPTGVAYYRKIFTTSPHQHGQHVYLTFDGIAGNSDIWLNGFWIGNQSTSYTPLTLDVTEMLRFGIPNVLLVRSDSSEAEGWWLEGGGIYRHVWIEQRGDVQITQDGIYVTAKDVSDKKATINVELSIANLSLSAVDATVSLLIVHPSGEHVPAIPEDKASSLNLQGMSTSTVKKEITIDTPELWCLGKGSLYSLTVYINQKRPAMLLDQVDLQFGIRNIEWEEDGVVINGLKSKIFGVNLHQDFGFYGSALPDRIIEAKMDMCAEMGANAVRIAHHAPTPELVRHADRTGMLILPEQRNMSTSSASIQQLRNMVRKFRSNPSVFMWSLENEELSLQGTAVGSAILARLIKECRSLDPTRPITLGGVVSLDDDSAGYYRQLDVVGMHYRCLFGNLDQTITLHTNKLLILDEEGLFASTRGVYHYDKKNAYSGSFSYIHEALLDRDEPQSNAAIGDIDPLKFSPFIAPNLSLAFSHPKVTGSFIWTGIDYYGEPTPARWPSVVGACGQRDLAGLPKDYYWLVRSIFKEQEPIVHGFPHWTWPGKEGQSLSFAVYSNCDEVEIEVNGVLSGPRLPIIDHKAQQPQGIVYQAGNVCVRGFKNGMAVAEHIQETAGAPFELRLLPDRTELNSSGKDIALVRICVVDAKGCFVPYATDLVQVSAKGPGRVSGMCNGDTSFSKYLRPLDNAPLFNGQAVVFVEGGVEEGELEIEASAVGIQTATTILKVSSKLNHGHYLSAHLDEKAISVHGVYRNPFHDDQERA</sequence>
<dbReference type="SUPFAM" id="SSF49303">
    <property type="entry name" value="beta-Galactosidase/glucuronidase domain"/>
    <property type="match status" value="1"/>
</dbReference>
<accession>A0A1F5LAW5</accession>
<dbReference type="InterPro" id="IPR032311">
    <property type="entry name" value="DUF4982"/>
</dbReference>
<dbReference type="GO" id="GO:0005975">
    <property type="term" value="P:carbohydrate metabolic process"/>
    <property type="evidence" value="ECO:0007669"/>
    <property type="project" value="InterPro"/>
</dbReference>
<dbReference type="OrthoDB" id="408532at2759"/>
<evidence type="ECO:0000256" key="1">
    <source>
        <dbReference type="ARBA" id="ARBA00007401"/>
    </source>
</evidence>
<proteinExistence type="inferred from homology"/>
<reference evidence="9 10" key="1">
    <citation type="journal article" date="2016" name="Sci. Rep.">
        <title>Penicillium arizonense, a new, genome sequenced fungal species, reveals a high chemical diversity in secreted metabolites.</title>
        <authorList>
            <person name="Grijseels S."/>
            <person name="Nielsen J.C."/>
            <person name="Randelovic M."/>
            <person name="Nielsen J."/>
            <person name="Nielsen K.F."/>
            <person name="Workman M."/>
            <person name="Frisvad J.C."/>
        </authorList>
    </citation>
    <scope>NUCLEOTIDE SEQUENCE [LARGE SCALE GENOMIC DNA]</scope>
    <source>
        <strain evidence="9 10">CBS 141311</strain>
    </source>
</reference>
<keyword evidence="10" id="KW-1185">Reference proteome</keyword>
<dbReference type="AlphaFoldDB" id="A0A1F5LAW5"/>